<feature type="domain" description="ABC transporter family G" evidence="4">
    <location>
        <begin position="15"/>
        <end position="86"/>
    </location>
</feature>
<evidence type="ECO:0000256" key="1">
    <source>
        <dbReference type="ARBA" id="ARBA00022448"/>
    </source>
</evidence>
<dbReference type="EMBL" id="OOIL02006272">
    <property type="protein sequence ID" value="VFQ96995.1"/>
    <property type="molecule type" value="Genomic_DNA"/>
</dbReference>
<reference evidence="5 6" key="1">
    <citation type="submission" date="2018-04" db="EMBL/GenBank/DDBJ databases">
        <authorList>
            <person name="Vogel A."/>
        </authorList>
    </citation>
    <scope>NUCLEOTIDE SEQUENCE [LARGE SCALE GENOMIC DNA]</scope>
</reference>
<proteinExistence type="predicted"/>
<dbReference type="InterPro" id="IPR043926">
    <property type="entry name" value="ABCG_dom"/>
</dbReference>
<gene>
    <name evidence="5" type="ORF">CCAM_LOCUS38771</name>
</gene>
<dbReference type="Proteomes" id="UP000595140">
    <property type="component" value="Unassembled WGS sequence"/>
</dbReference>
<protein>
    <recommendedName>
        <fullName evidence="4">ABC transporter family G domain-containing protein</fullName>
    </recommendedName>
</protein>
<keyword evidence="2" id="KW-0472">Membrane</keyword>
<sequence length="92" mass="10458">MQFASNPVLHSCGAFFFPVVLTLIANQDADDKVGKYIGRFCYPKWALEAFVTANAQRFSGVWLITRCGALMKLGYDVHDWTRCLLLRKLKTI</sequence>
<keyword evidence="1" id="KW-0813">Transport</keyword>
<evidence type="ECO:0000313" key="5">
    <source>
        <dbReference type="EMBL" id="VFQ96995.1"/>
    </source>
</evidence>
<organism evidence="5 6">
    <name type="scientific">Cuscuta campestris</name>
    <dbReference type="NCBI Taxonomy" id="132261"/>
    <lineage>
        <taxon>Eukaryota</taxon>
        <taxon>Viridiplantae</taxon>
        <taxon>Streptophyta</taxon>
        <taxon>Embryophyta</taxon>
        <taxon>Tracheophyta</taxon>
        <taxon>Spermatophyta</taxon>
        <taxon>Magnoliopsida</taxon>
        <taxon>eudicotyledons</taxon>
        <taxon>Gunneridae</taxon>
        <taxon>Pentapetalae</taxon>
        <taxon>asterids</taxon>
        <taxon>lamiids</taxon>
        <taxon>Solanales</taxon>
        <taxon>Convolvulaceae</taxon>
        <taxon>Cuscuteae</taxon>
        <taxon>Cuscuta</taxon>
        <taxon>Cuscuta subgen. Grammica</taxon>
        <taxon>Cuscuta sect. Cleistogrammica</taxon>
    </lineage>
</organism>
<name>A0A484N6S4_9ASTE</name>
<feature type="chain" id="PRO_5019863195" description="ABC transporter family G domain-containing protein" evidence="3">
    <location>
        <begin position="23"/>
        <end position="92"/>
    </location>
</feature>
<dbReference type="AlphaFoldDB" id="A0A484N6S4"/>
<evidence type="ECO:0000259" key="4">
    <source>
        <dbReference type="Pfam" id="PF19055"/>
    </source>
</evidence>
<dbReference type="Pfam" id="PF19055">
    <property type="entry name" value="ABC2_membrane_7"/>
    <property type="match status" value="1"/>
</dbReference>
<evidence type="ECO:0000256" key="2">
    <source>
        <dbReference type="ARBA" id="ARBA00023136"/>
    </source>
</evidence>
<accession>A0A484N6S4</accession>
<dbReference type="GO" id="GO:0140359">
    <property type="term" value="F:ABC-type transporter activity"/>
    <property type="evidence" value="ECO:0007669"/>
    <property type="project" value="InterPro"/>
</dbReference>
<keyword evidence="6" id="KW-1185">Reference proteome</keyword>
<evidence type="ECO:0000313" key="6">
    <source>
        <dbReference type="Proteomes" id="UP000595140"/>
    </source>
</evidence>
<dbReference type="OrthoDB" id="1499448at2759"/>
<feature type="signal peptide" evidence="3">
    <location>
        <begin position="1"/>
        <end position="22"/>
    </location>
</feature>
<evidence type="ECO:0000256" key="3">
    <source>
        <dbReference type="SAM" id="SignalP"/>
    </source>
</evidence>
<keyword evidence="3" id="KW-0732">Signal</keyword>